<sequence>MATKHKKLNALFLPYFTTSHFTPLVDMARLFATRGVTVTIITTPTIALMLQPCINRATSAGHQITFHTIKFPAAEVGLPKGIEDFSSLTSAEMMPKLYRGIYLLQKPMEQLVRNIRPDCIVTDMFFPWTVDIAEELNIPRIMLYVNNSFYHSVFHNLMIHKPHEKVGSDSEGFVVPGLPDEIEMTRSQLEDYLKTETWFGKLMNRIKESETQSFGVVFTSYSGIEPNYVHYYKNVVGRKCWHVGLPSLFVGRENRTDTERHSCLSWLDYQKPNSVLYICFGSLTRFPDTQLTEIALALEESEHPFVWVVNKIGTSVEKEGESWLPEGFEERVNESNKGVIIRDWAPQNEKLVTRVLKLGVEVGSGEWNFGFEIGTPVVGKDKIVNAVKRLMGGSEEAQEMRRRAREVSVVAKRSVDEGGSSSSDLNSLIGEINAYVFR</sequence>
<protein>
    <submittedName>
        <fullName evidence="4">Uncharacterized protein</fullName>
    </submittedName>
</protein>
<evidence type="ECO:0000256" key="1">
    <source>
        <dbReference type="ARBA" id="ARBA00009995"/>
    </source>
</evidence>
<dbReference type="Proteomes" id="UP000626092">
    <property type="component" value="Unassembled WGS sequence"/>
</dbReference>
<keyword evidence="3" id="KW-0284">Flavonoid biosynthesis</keyword>
<dbReference type="OrthoDB" id="5835829at2759"/>
<keyword evidence="5" id="KW-1185">Reference proteome</keyword>
<evidence type="ECO:0000313" key="4">
    <source>
        <dbReference type="EMBL" id="KAF7141942.1"/>
    </source>
</evidence>
<reference evidence="4" key="1">
    <citation type="submission" date="2019-11" db="EMBL/GenBank/DDBJ databases">
        <authorList>
            <person name="Liu Y."/>
            <person name="Hou J."/>
            <person name="Li T.-Q."/>
            <person name="Guan C.-H."/>
            <person name="Wu X."/>
            <person name="Wu H.-Z."/>
            <person name="Ling F."/>
            <person name="Zhang R."/>
            <person name="Shi X.-G."/>
            <person name="Ren J.-P."/>
            <person name="Chen E.-F."/>
            <person name="Sun J.-M."/>
        </authorList>
    </citation>
    <scope>NUCLEOTIDE SEQUENCE</scope>
    <source>
        <strain evidence="4">Adult_tree_wgs_1</strain>
        <tissue evidence="4">Leaves</tissue>
    </source>
</reference>
<dbReference type="AlphaFoldDB" id="A0A834LJI5"/>
<evidence type="ECO:0000256" key="3">
    <source>
        <dbReference type="ARBA" id="ARBA00023241"/>
    </source>
</evidence>
<dbReference type="EMBL" id="WJXA01000006">
    <property type="protein sequence ID" value="KAF7141942.1"/>
    <property type="molecule type" value="Genomic_DNA"/>
</dbReference>
<dbReference type="InterPro" id="IPR002213">
    <property type="entry name" value="UDP_glucos_trans"/>
</dbReference>
<name>A0A834LJI5_RHOSS</name>
<dbReference type="GO" id="GO:0035251">
    <property type="term" value="F:UDP-glucosyltransferase activity"/>
    <property type="evidence" value="ECO:0007669"/>
    <property type="project" value="TreeGrafter"/>
</dbReference>
<gene>
    <name evidence="4" type="ORF">RHSIM_Rhsim06G0054300</name>
</gene>
<accession>A0A834LJI5</accession>
<evidence type="ECO:0000313" key="5">
    <source>
        <dbReference type="Proteomes" id="UP000626092"/>
    </source>
</evidence>
<dbReference type="PANTHER" id="PTHR48047">
    <property type="entry name" value="GLYCOSYLTRANSFERASE"/>
    <property type="match status" value="1"/>
</dbReference>
<comment type="caution">
    <text evidence="4">The sequence shown here is derived from an EMBL/GenBank/DDBJ whole genome shotgun (WGS) entry which is preliminary data.</text>
</comment>
<dbReference type="CDD" id="cd03784">
    <property type="entry name" value="GT1_Gtf-like"/>
    <property type="match status" value="1"/>
</dbReference>
<keyword evidence="2" id="KW-0808">Transferase</keyword>
<proteinExistence type="inferred from homology"/>
<evidence type="ECO:0000256" key="2">
    <source>
        <dbReference type="ARBA" id="ARBA00022679"/>
    </source>
</evidence>
<dbReference type="GO" id="GO:0009813">
    <property type="term" value="P:flavonoid biosynthetic process"/>
    <property type="evidence" value="ECO:0007669"/>
    <property type="project" value="UniProtKB-KW"/>
</dbReference>
<dbReference type="Gene3D" id="3.40.50.2000">
    <property type="entry name" value="Glycogen Phosphorylase B"/>
    <property type="match status" value="4"/>
</dbReference>
<comment type="similarity">
    <text evidence="1">Belongs to the UDP-glycosyltransferase family.</text>
</comment>
<dbReference type="SUPFAM" id="SSF53756">
    <property type="entry name" value="UDP-Glycosyltransferase/glycogen phosphorylase"/>
    <property type="match status" value="1"/>
</dbReference>
<organism evidence="4 5">
    <name type="scientific">Rhododendron simsii</name>
    <name type="common">Sims's rhododendron</name>
    <dbReference type="NCBI Taxonomy" id="118357"/>
    <lineage>
        <taxon>Eukaryota</taxon>
        <taxon>Viridiplantae</taxon>
        <taxon>Streptophyta</taxon>
        <taxon>Embryophyta</taxon>
        <taxon>Tracheophyta</taxon>
        <taxon>Spermatophyta</taxon>
        <taxon>Magnoliopsida</taxon>
        <taxon>eudicotyledons</taxon>
        <taxon>Gunneridae</taxon>
        <taxon>Pentapetalae</taxon>
        <taxon>asterids</taxon>
        <taxon>Ericales</taxon>
        <taxon>Ericaceae</taxon>
        <taxon>Ericoideae</taxon>
        <taxon>Rhodoreae</taxon>
        <taxon>Rhododendron</taxon>
    </lineage>
</organism>
<dbReference type="PANTHER" id="PTHR48047:SF150">
    <property type="entry name" value="SOLANIDINE UDP-GLUCOSE GLUCOSYLTRANSFERASE 1"/>
    <property type="match status" value="1"/>
</dbReference>